<evidence type="ECO:0000313" key="2">
    <source>
        <dbReference type="Proteomes" id="UP001604336"/>
    </source>
</evidence>
<sequence>MDDNFWVRDPPPTDMDNIPVPMVRAVKVNEKDILMGEYMMPPIVENRSIIIYLPYGYDNFQLRPDVINLFSNNLHFYGRTDENLHFHHSHFMKYQGVNKETLRMRLFTHSKG</sequence>
<name>A0ABD1UM77_9LAMI</name>
<proteinExistence type="predicted"/>
<dbReference type="EMBL" id="JBFOLK010000003">
    <property type="protein sequence ID" value="KAL2526155.1"/>
    <property type="molecule type" value="Genomic_DNA"/>
</dbReference>
<reference evidence="2" key="1">
    <citation type="submission" date="2024-07" db="EMBL/GenBank/DDBJ databases">
        <title>Two chromosome-level genome assemblies of Korean endemic species Abeliophyllum distichum and Forsythia ovata (Oleaceae).</title>
        <authorList>
            <person name="Jang H."/>
        </authorList>
    </citation>
    <scope>NUCLEOTIDE SEQUENCE [LARGE SCALE GENOMIC DNA]</scope>
</reference>
<accession>A0ABD1UM77</accession>
<dbReference type="AlphaFoldDB" id="A0ABD1UM77"/>
<gene>
    <name evidence="1" type="ORF">Adt_11209</name>
</gene>
<protein>
    <submittedName>
        <fullName evidence="1">Uncharacterized protein</fullName>
    </submittedName>
</protein>
<organism evidence="1 2">
    <name type="scientific">Abeliophyllum distichum</name>
    <dbReference type="NCBI Taxonomy" id="126358"/>
    <lineage>
        <taxon>Eukaryota</taxon>
        <taxon>Viridiplantae</taxon>
        <taxon>Streptophyta</taxon>
        <taxon>Embryophyta</taxon>
        <taxon>Tracheophyta</taxon>
        <taxon>Spermatophyta</taxon>
        <taxon>Magnoliopsida</taxon>
        <taxon>eudicotyledons</taxon>
        <taxon>Gunneridae</taxon>
        <taxon>Pentapetalae</taxon>
        <taxon>asterids</taxon>
        <taxon>lamiids</taxon>
        <taxon>Lamiales</taxon>
        <taxon>Oleaceae</taxon>
        <taxon>Forsythieae</taxon>
        <taxon>Abeliophyllum</taxon>
    </lineage>
</organism>
<comment type="caution">
    <text evidence="1">The sequence shown here is derived from an EMBL/GenBank/DDBJ whole genome shotgun (WGS) entry which is preliminary data.</text>
</comment>
<keyword evidence="2" id="KW-1185">Reference proteome</keyword>
<evidence type="ECO:0000313" key="1">
    <source>
        <dbReference type="EMBL" id="KAL2526155.1"/>
    </source>
</evidence>
<dbReference type="Proteomes" id="UP001604336">
    <property type="component" value="Unassembled WGS sequence"/>
</dbReference>